<keyword evidence="1" id="KW-0239">DNA-directed DNA polymerase</keyword>
<dbReference type="EMBL" id="LDAU01000110">
    <property type="protein sequence ID" value="KRX05089.1"/>
    <property type="molecule type" value="Genomic_DNA"/>
</dbReference>
<dbReference type="InParanoid" id="A0A0V0QSE6"/>
<reference evidence="2 3" key="1">
    <citation type="journal article" date="2015" name="Sci. Rep.">
        <title>Genome of the facultative scuticociliatosis pathogen Pseudocohnilembus persalinus provides insight into its virulence through horizontal gene transfer.</title>
        <authorList>
            <person name="Xiong J."/>
            <person name="Wang G."/>
            <person name="Cheng J."/>
            <person name="Tian M."/>
            <person name="Pan X."/>
            <person name="Warren A."/>
            <person name="Jiang C."/>
            <person name="Yuan D."/>
            <person name="Miao W."/>
        </authorList>
    </citation>
    <scope>NUCLEOTIDE SEQUENCE [LARGE SCALE GENOMIC DNA]</scope>
    <source>
        <strain evidence="2">36N120E</strain>
    </source>
</reference>
<dbReference type="GO" id="GO:0008310">
    <property type="term" value="F:single-stranded DNA 3'-5' DNA exonuclease activity"/>
    <property type="evidence" value="ECO:0007669"/>
    <property type="project" value="TreeGrafter"/>
</dbReference>
<keyword evidence="3" id="KW-1185">Reference proteome</keyword>
<dbReference type="GO" id="GO:0003887">
    <property type="term" value="F:DNA-directed DNA polymerase activity"/>
    <property type="evidence" value="ECO:0007669"/>
    <property type="project" value="UniProtKB-KW"/>
</dbReference>
<keyword evidence="1" id="KW-0539">Nucleus</keyword>
<keyword evidence="1" id="KW-0238">DNA-binding</keyword>
<organism evidence="2 3">
    <name type="scientific">Pseudocohnilembus persalinus</name>
    <name type="common">Ciliate</name>
    <dbReference type="NCBI Taxonomy" id="266149"/>
    <lineage>
        <taxon>Eukaryota</taxon>
        <taxon>Sar</taxon>
        <taxon>Alveolata</taxon>
        <taxon>Ciliophora</taxon>
        <taxon>Intramacronucleata</taxon>
        <taxon>Oligohymenophorea</taxon>
        <taxon>Scuticociliatia</taxon>
        <taxon>Philasterida</taxon>
        <taxon>Pseudocohnilembidae</taxon>
        <taxon>Pseudocohnilembus</taxon>
    </lineage>
</organism>
<comment type="catalytic activity">
    <reaction evidence="1">
        <text>DNA(n) + a 2'-deoxyribonucleoside 5'-triphosphate = DNA(n+1) + diphosphate</text>
        <dbReference type="Rhea" id="RHEA:22508"/>
        <dbReference type="Rhea" id="RHEA-COMP:17339"/>
        <dbReference type="Rhea" id="RHEA-COMP:17340"/>
        <dbReference type="ChEBI" id="CHEBI:33019"/>
        <dbReference type="ChEBI" id="CHEBI:61560"/>
        <dbReference type="ChEBI" id="CHEBI:173112"/>
        <dbReference type="EC" id="2.7.7.7"/>
    </reaction>
</comment>
<comment type="cofactor">
    <cofactor evidence="1">
        <name>[4Fe-4S] cluster</name>
        <dbReference type="ChEBI" id="CHEBI:49883"/>
    </cofactor>
</comment>
<keyword evidence="1" id="KW-0863">Zinc-finger</keyword>
<accession>A0A0V0QSE6</accession>
<keyword evidence="1" id="KW-0548">Nucleotidyltransferase</keyword>
<dbReference type="Proteomes" id="UP000054937">
    <property type="component" value="Unassembled WGS sequence"/>
</dbReference>
<comment type="caution">
    <text evidence="2">The sequence shown here is derived from an EMBL/GenBank/DDBJ whole genome shotgun (WGS) entry which is preliminary data.</text>
</comment>
<dbReference type="AlphaFoldDB" id="A0A0V0QSE6"/>
<keyword evidence="1" id="KW-0862">Zinc</keyword>
<dbReference type="GO" id="GO:0006297">
    <property type="term" value="P:nucleotide-excision repair, DNA gap filling"/>
    <property type="evidence" value="ECO:0007669"/>
    <property type="project" value="TreeGrafter"/>
</dbReference>
<dbReference type="PANTHER" id="PTHR10670:SF0">
    <property type="entry name" value="DNA POLYMERASE EPSILON CATALYTIC SUBUNIT A"/>
    <property type="match status" value="1"/>
</dbReference>
<keyword evidence="1" id="KW-0004">4Fe-4S</keyword>
<dbReference type="PANTHER" id="PTHR10670">
    <property type="entry name" value="DNA POLYMERASE EPSILON CATALYTIC SUBUNIT A"/>
    <property type="match status" value="1"/>
</dbReference>
<dbReference type="EC" id="2.7.7.7" evidence="1"/>
<comment type="function">
    <text evidence="1">DNA polymerase II participates in chromosomal DNA replication.</text>
</comment>
<dbReference type="GO" id="GO:0006272">
    <property type="term" value="P:leading strand elongation"/>
    <property type="evidence" value="ECO:0007669"/>
    <property type="project" value="TreeGrafter"/>
</dbReference>
<dbReference type="InterPro" id="IPR043502">
    <property type="entry name" value="DNA/RNA_pol_sf"/>
</dbReference>
<keyword evidence="1" id="KW-0411">Iron-sulfur</keyword>
<dbReference type="GO" id="GO:0000278">
    <property type="term" value="P:mitotic cell cycle"/>
    <property type="evidence" value="ECO:0007669"/>
    <property type="project" value="TreeGrafter"/>
</dbReference>
<dbReference type="OrthoDB" id="10060449at2759"/>
<proteinExistence type="inferred from homology"/>
<dbReference type="InterPro" id="IPR029703">
    <property type="entry name" value="POL2"/>
</dbReference>
<comment type="subcellular location">
    <subcellularLocation>
        <location evidence="1">Nucleus</location>
    </subcellularLocation>
</comment>
<dbReference type="GO" id="GO:0003677">
    <property type="term" value="F:DNA binding"/>
    <property type="evidence" value="ECO:0007669"/>
    <property type="project" value="UniProtKB-KW"/>
</dbReference>
<sequence>MGHLLDSETYIGGKVECLRSGVYRSDFLEKFQYQRSSYQSLIDNVDDLMEFILRVECQRKKTEVKNFEEVREDIIKKLTDLRDVPNPDNFETNPLIYHLDVAAMYPNIILTNRLQPVAIVNNKICSGCLYNTPESDCKRNLQWQLLIIYIQKYN</sequence>
<dbReference type="GO" id="GO:0045004">
    <property type="term" value="P:DNA replication proofreading"/>
    <property type="evidence" value="ECO:0007669"/>
    <property type="project" value="TreeGrafter"/>
</dbReference>
<evidence type="ECO:0000313" key="3">
    <source>
        <dbReference type="Proteomes" id="UP000054937"/>
    </source>
</evidence>
<protein>
    <recommendedName>
        <fullName evidence="1">DNA polymerase epsilon catalytic subunit</fullName>
        <ecNumber evidence="1">2.7.7.7</ecNumber>
    </recommendedName>
</protein>
<dbReference type="SUPFAM" id="SSF56672">
    <property type="entry name" value="DNA/RNA polymerases"/>
    <property type="match status" value="1"/>
</dbReference>
<dbReference type="GO" id="GO:0008622">
    <property type="term" value="C:epsilon DNA polymerase complex"/>
    <property type="evidence" value="ECO:0007669"/>
    <property type="project" value="InterPro"/>
</dbReference>
<dbReference type="GO" id="GO:0006287">
    <property type="term" value="P:base-excision repair, gap-filling"/>
    <property type="evidence" value="ECO:0007669"/>
    <property type="project" value="TreeGrafter"/>
</dbReference>
<dbReference type="GO" id="GO:0008270">
    <property type="term" value="F:zinc ion binding"/>
    <property type="evidence" value="ECO:0007669"/>
    <property type="project" value="UniProtKB-KW"/>
</dbReference>
<evidence type="ECO:0000313" key="2">
    <source>
        <dbReference type="EMBL" id="KRX05089.1"/>
    </source>
</evidence>
<gene>
    <name evidence="2" type="ORF">PPERSA_06723</name>
</gene>
<keyword evidence="1" id="KW-0235">DNA replication</keyword>
<name>A0A0V0QSE6_PSEPJ</name>
<evidence type="ECO:0000256" key="1">
    <source>
        <dbReference type="RuleBase" id="RU365029"/>
    </source>
</evidence>
<comment type="similarity">
    <text evidence="1">Belongs to the DNA polymerase type-B family.</text>
</comment>
<keyword evidence="1" id="KW-0808">Transferase</keyword>
<dbReference type="GO" id="GO:0051539">
    <property type="term" value="F:4 iron, 4 sulfur cluster binding"/>
    <property type="evidence" value="ECO:0007669"/>
    <property type="project" value="UniProtKB-KW"/>
</dbReference>
<keyword evidence="1" id="KW-0408">Iron</keyword>
<keyword evidence="1" id="KW-0479">Metal-binding</keyword>